<feature type="transmembrane region" description="Helical" evidence="6">
    <location>
        <begin position="211"/>
        <end position="235"/>
    </location>
</feature>
<sequence>MMSARLVAIAGAAFVSLGPLSMSIYTPAMPSIAEAFAVDEGAVQFTLVAYFFGFSFAQLACGPLADAFGRRIVLQLFLATYIAGSALALAATSIDGLSAARLIQGIGAAAGITVTRAIVRDLFDDERAGQVLGSVGTMLAILPAFAPGLGGLLLTVAPWPGLFVLMIAFGVFLLLLCTFCIEETNPEPDRRKAAPVQVARTYARLLGRGPIVASMSIAACSIGCIYMLSTVLAFVADADLGLSPAQFGAAMLLQSAFYTLGALLARRLLRHRSAASLVLPASLLMLAAGLLLAVNAARGFDSLAAVFLPVGLYAFAVAMATPGFTVQALRNTSKEAGAASALLGFSQLGGGFVGGLLVTLFPSPSSALGTLPLLMAAIACLSQLYVLREARSGRV</sequence>
<evidence type="ECO:0000256" key="6">
    <source>
        <dbReference type="SAM" id="Phobius"/>
    </source>
</evidence>
<name>A0ABW5CPS9_9HYPH</name>
<feature type="domain" description="Major facilitator superfamily (MFS) profile" evidence="7">
    <location>
        <begin position="7"/>
        <end position="394"/>
    </location>
</feature>
<comment type="caution">
    <text evidence="8">The sequence shown here is derived from an EMBL/GenBank/DDBJ whole genome shotgun (WGS) entry which is preliminary data.</text>
</comment>
<protein>
    <submittedName>
        <fullName evidence="8">MFS transporter</fullName>
    </submittedName>
</protein>
<evidence type="ECO:0000256" key="2">
    <source>
        <dbReference type="ARBA" id="ARBA00022448"/>
    </source>
</evidence>
<feature type="transmembrane region" description="Helical" evidence="6">
    <location>
        <begin position="247"/>
        <end position="265"/>
    </location>
</feature>
<dbReference type="PANTHER" id="PTHR23502">
    <property type="entry name" value="MAJOR FACILITATOR SUPERFAMILY"/>
    <property type="match status" value="1"/>
</dbReference>
<dbReference type="PANTHER" id="PTHR23502:SF132">
    <property type="entry name" value="POLYAMINE TRANSPORTER 2-RELATED"/>
    <property type="match status" value="1"/>
</dbReference>
<feature type="transmembrane region" description="Helical" evidence="6">
    <location>
        <begin position="367"/>
        <end position="387"/>
    </location>
</feature>
<feature type="transmembrane region" description="Helical" evidence="6">
    <location>
        <begin position="45"/>
        <end position="65"/>
    </location>
</feature>
<dbReference type="EMBL" id="JBHUIJ010000013">
    <property type="protein sequence ID" value="MFD2238058.1"/>
    <property type="molecule type" value="Genomic_DNA"/>
</dbReference>
<feature type="transmembrane region" description="Helical" evidence="6">
    <location>
        <begin position="100"/>
        <end position="119"/>
    </location>
</feature>
<comment type="subcellular location">
    <subcellularLocation>
        <location evidence="1">Membrane</location>
        <topology evidence="1">Multi-pass membrane protein</topology>
    </subcellularLocation>
</comment>
<feature type="transmembrane region" description="Helical" evidence="6">
    <location>
        <begin position="72"/>
        <end position="94"/>
    </location>
</feature>
<dbReference type="InterPro" id="IPR020846">
    <property type="entry name" value="MFS_dom"/>
</dbReference>
<feature type="transmembrane region" description="Helical" evidence="6">
    <location>
        <begin position="338"/>
        <end position="361"/>
    </location>
</feature>
<keyword evidence="9" id="KW-1185">Reference proteome</keyword>
<dbReference type="InterPro" id="IPR011701">
    <property type="entry name" value="MFS"/>
</dbReference>
<proteinExistence type="predicted"/>
<dbReference type="RefSeq" id="WP_209739168.1">
    <property type="nucleotide sequence ID" value="NZ_CP072611.1"/>
</dbReference>
<evidence type="ECO:0000256" key="5">
    <source>
        <dbReference type="ARBA" id="ARBA00023136"/>
    </source>
</evidence>
<gene>
    <name evidence="8" type="ORF">ACFSKQ_11370</name>
</gene>
<feature type="transmembrane region" description="Helical" evidence="6">
    <location>
        <begin position="131"/>
        <end position="156"/>
    </location>
</feature>
<feature type="transmembrane region" description="Helical" evidence="6">
    <location>
        <begin position="277"/>
        <end position="297"/>
    </location>
</feature>
<keyword evidence="3 6" id="KW-0812">Transmembrane</keyword>
<dbReference type="InterPro" id="IPR036259">
    <property type="entry name" value="MFS_trans_sf"/>
</dbReference>
<keyword evidence="2" id="KW-0813">Transport</keyword>
<evidence type="ECO:0000259" key="7">
    <source>
        <dbReference type="PROSITE" id="PS50850"/>
    </source>
</evidence>
<accession>A0ABW5CPS9</accession>
<feature type="transmembrane region" description="Helical" evidence="6">
    <location>
        <begin position="162"/>
        <end position="181"/>
    </location>
</feature>
<evidence type="ECO:0000313" key="9">
    <source>
        <dbReference type="Proteomes" id="UP001597371"/>
    </source>
</evidence>
<evidence type="ECO:0000256" key="1">
    <source>
        <dbReference type="ARBA" id="ARBA00004141"/>
    </source>
</evidence>
<keyword evidence="4 6" id="KW-1133">Transmembrane helix</keyword>
<reference evidence="9" key="1">
    <citation type="journal article" date="2019" name="Int. J. Syst. Evol. Microbiol.">
        <title>The Global Catalogue of Microorganisms (GCM) 10K type strain sequencing project: providing services to taxonomists for standard genome sequencing and annotation.</title>
        <authorList>
            <consortium name="The Broad Institute Genomics Platform"/>
            <consortium name="The Broad Institute Genome Sequencing Center for Infectious Disease"/>
            <person name="Wu L."/>
            <person name="Ma J."/>
        </authorList>
    </citation>
    <scope>NUCLEOTIDE SEQUENCE [LARGE SCALE GENOMIC DNA]</scope>
    <source>
        <strain evidence="9">ZS-35-S2</strain>
    </source>
</reference>
<dbReference type="SUPFAM" id="SSF103473">
    <property type="entry name" value="MFS general substrate transporter"/>
    <property type="match status" value="1"/>
</dbReference>
<dbReference type="Gene3D" id="1.20.1720.10">
    <property type="entry name" value="Multidrug resistance protein D"/>
    <property type="match status" value="1"/>
</dbReference>
<evidence type="ECO:0000256" key="3">
    <source>
        <dbReference type="ARBA" id="ARBA00022692"/>
    </source>
</evidence>
<evidence type="ECO:0000256" key="4">
    <source>
        <dbReference type="ARBA" id="ARBA00022989"/>
    </source>
</evidence>
<evidence type="ECO:0000313" key="8">
    <source>
        <dbReference type="EMBL" id="MFD2238058.1"/>
    </source>
</evidence>
<dbReference type="Pfam" id="PF07690">
    <property type="entry name" value="MFS_1"/>
    <property type="match status" value="1"/>
</dbReference>
<dbReference type="Proteomes" id="UP001597371">
    <property type="component" value="Unassembled WGS sequence"/>
</dbReference>
<keyword evidence="5 6" id="KW-0472">Membrane</keyword>
<feature type="transmembrane region" description="Helical" evidence="6">
    <location>
        <begin position="303"/>
        <end position="326"/>
    </location>
</feature>
<organism evidence="8 9">
    <name type="scientific">Aureimonas populi</name>
    <dbReference type="NCBI Taxonomy" id="1701758"/>
    <lineage>
        <taxon>Bacteria</taxon>
        <taxon>Pseudomonadati</taxon>
        <taxon>Pseudomonadota</taxon>
        <taxon>Alphaproteobacteria</taxon>
        <taxon>Hyphomicrobiales</taxon>
        <taxon>Aurantimonadaceae</taxon>
        <taxon>Aureimonas</taxon>
    </lineage>
</organism>
<dbReference type="PROSITE" id="PS50850">
    <property type="entry name" value="MFS"/>
    <property type="match status" value="1"/>
</dbReference>